<proteinExistence type="predicted"/>
<dbReference type="InterPro" id="IPR001650">
    <property type="entry name" value="Helicase_C-like"/>
</dbReference>
<dbReference type="PROSITE" id="PS51192">
    <property type="entry name" value="HELICASE_ATP_BIND_1"/>
    <property type="match status" value="1"/>
</dbReference>
<gene>
    <name evidence="5" type="ORF">A2763_00060</name>
</gene>
<dbReference type="SMART" id="SM00487">
    <property type="entry name" value="DEXDc"/>
    <property type="match status" value="1"/>
</dbReference>
<dbReference type="STRING" id="1798482.A2763_00060"/>
<feature type="coiled-coil region" evidence="1">
    <location>
        <begin position="415"/>
        <end position="442"/>
    </location>
</feature>
<keyword evidence="1" id="KW-0175">Coiled coil</keyword>
<name>A0A1F6CP77_9BACT</name>
<dbReference type="Pfam" id="PF00271">
    <property type="entry name" value="Helicase_C"/>
    <property type="match status" value="1"/>
</dbReference>
<dbReference type="GO" id="GO:0005829">
    <property type="term" value="C:cytosol"/>
    <property type="evidence" value="ECO:0007669"/>
    <property type="project" value="TreeGrafter"/>
</dbReference>
<accession>A0A1F6CP77</accession>
<dbReference type="Gene3D" id="3.40.50.300">
    <property type="entry name" value="P-loop containing nucleotide triphosphate hydrolases"/>
    <property type="match status" value="2"/>
</dbReference>
<evidence type="ECO:0000256" key="1">
    <source>
        <dbReference type="SAM" id="Coils"/>
    </source>
</evidence>
<sequence length="916" mass="106468">MRSLERLPRKTLAPVERSDAAGGSIENTLERQELFEYQVVAADKSVESLEKTGVALMDMATGLGKTRVSIEVSERLKPQKILFLSDNKTVLKNHEESFSPYLEEYSRGFFIGEDKAGAGADVVFSTRQTMRDYLEEFSPEHFDLIIDDESHHSMAETYEPTLRYFKPKYLLGMTATPDRMDWKDIREIFGPPAVSYTLAEGMRNSWLTKVDYRLVTENVDLEGLKELLMRINGPLSREELNEVIFKKKSLEENLEHLISNVGNRTTAIMCESIDEAEQAAYFLRSRGLLAEAFHSESEDDEALKRFKQGSTQFITAVNMMNEGVDVPELGAVAFLRPTDSKRIFLQQLGRVLRKHPSKEQALVFDYVGSIERLDLINGIMRDIGGKEGERKDKERYFDTTLVGGNNVFTFDQKIVSDIEEVLRRYERRYVSYEDAERNVQELKLTSVKEYQRLPGKFRNQLGLPLRPRVTFGDEFKGWAKFLGLERFIKKYSFEETKRYVDRFKIRTPNIYKLFSHIIEYDKKRLPQPDELSSQEWGALHLADFAPGKEEWKSVQDIKDSIGTVYTNTIFGHRHWADLKTDMYDYDTNRDGLSDYQLTPDDRQAAIKELLDLARGDKRSAFVDEFNEKQWEETHRIDYPEAQSDIVKYMNDFLEGLSRAGLLCREFFAPEIYHQFCEQMLEQVRGEYYGGKTHKGYSFEPTKGPNAKPPPIEAKVLDSARGMRAWNVVGKIDRNYPFGHTRTTYSDYPNYIGVNIWGEYRHREKEGFEYPHFEVSKAELQHVDFKTINQEKAYVPFPEFAKKHNIQFTIKDDKFVVPDKYCFTLEEAYLVLMQQNKMMHKREKGGPLKKPGENMLLVKDRKGNLFSLTISLHSTSADEHRRGKGIQDYVQWRAWFRKVDVERGALATDRLFLPLSK</sequence>
<feature type="domain" description="Helicase C-terminal" evidence="4">
    <location>
        <begin position="253"/>
        <end position="396"/>
    </location>
</feature>
<dbReference type="PANTHER" id="PTHR47396:SF1">
    <property type="entry name" value="ATP-DEPENDENT HELICASE IRC3-RELATED"/>
    <property type="match status" value="1"/>
</dbReference>
<evidence type="ECO:0000313" key="6">
    <source>
        <dbReference type="Proteomes" id="UP000178370"/>
    </source>
</evidence>
<evidence type="ECO:0000256" key="2">
    <source>
        <dbReference type="SAM" id="MobiDB-lite"/>
    </source>
</evidence>
<dbReference type="SUPFAM" id="SSF52540">
    <property type="entry name" value="P-loop containing nucleoside triphosphate hydrolases"/>
    <property type="match status" value="1"/>
</dbReference>
<protein>
    <recommendedName>
        <fullName evidence="7">Restriction endonuclease subunit R</fullName>
    </recommendedName>
</protein>
<dbReference type="Proteomes" id="UP000178370">
    <property type="component" value="Unassembled WGS sequence"/>
</dbReference>
<reference evidence="5 6" key="1">
    <citation type="journal article" date="2016" name="Nat. Commun.">
        <title>Thousands of microbial genomes shed light on interconnected biogeochemical processes in an aquifer system.</title>
        <authorList>
            <person name="Anantharaman K."/>
            <person name="Brown C.T."/>
            <person name="Hug L.A."/>
            <person name="Sharon I."/>
            <person name="Castelle C.J."/>
            <person name="Probst A.J."/>
            <person name="Thomas B.C."/>
            <person name="Singh A."/>
            <person name="Wilkins M.J."/>
            <person name="Karaoz U."/>
            <person name="Brodie E.L."/>
            <person name="Williams K.H."/>
            <person name="Hubbard S.S."/>
            <person name="Banfield J.F."/>
        </authorList>
    </citation>
    <scope>NUCLEOTIDE SEQUENCE [LARGE SCALE GENOMIC DNA]</scope>
</reference>
<dbReference type="PANTHER" id="PTHR47396">
    <property type="entry name" value="TYPE I RESTRICTION ENZYME ECOKI R PROTEIN"/>
    <property type="match status" value="1"/>
</dbReference>
<dbReference type="PROSITE" id="PS51194">
    <property type="entry name" value="HELICASE_CTER"/>
    <property type="match status" value="1"/>
</dbReference>
<dbReference type="SMART" id="SM00490">
    <property type="entry name" value="HELICc"/>
    <property type="match status" value="1"/>
</dbReference>
<dbReference type="Pfam" id="PF04851">
    <property type="entry name" value="ResIII"/>
    <property type="match status" value="1"/>
</dbReference>
<feature type="domain" description="Helicase ATP-binding" evidence="3">
    <location>
        <begin position="46"/>
        <end position="195"/>
    </location>
</feature>
<evidence type="ECO:0000259" key="4">
    <source>
        <dbReference type="PROSITE" id="PS51194"/>
    </source>
</evidence>
<comment type="caution">
    <text evidence="5">The sequence shown here is derived from an EMBL/GenBank/DDBJ whole genome shotgun (WGS) entry which is preliminary data.</text>
</comment>
<dbReference type="InterPro" id="IPR006935">
    <property type="entry name" value="Helicase/UvrB_N"/>
</dbReference>
<feature type="region of interest" description="Disordered" evidence="2">
    <location>
        <begin position="1"/>
        <end position="23"/>
    </location>
</feature>
<dbReference type="AlphaFoldDB" id="A0A1F6CP77"/>
<dbReference type="GO" id="GO:0016787">
    <property type="term" value="F:hydrolase activity"/>
    <property type="evidence" value="ECO:0007669"/>
    <property type="project" value="InterPro"/>
</dbReference>
<dbReference type="InterPro" id="IPR027417">
    <property type="entry name" value="P-loop_NTPase"/>
</dbReference>
<dbReference type="EMBL" id="MFKV01000004">
    <property type="protein sequence ID" value="OGG50986.1"/>
    <property type="molecule type" value="Genomic_DNA"/>
</dbReference>
<dbReference type="GO" id="GO:0003677">
    <property type="term" value="F:DNA binding"/>
    <property type="evidence" value="ECO:0007669"/>
    <property type="project" value="InterPro"/>
</dbReference>
<evidence type="ECO:0008006" key="7">
    <source>
        <dbReference type="Google" id="ProtNLM"/>
    </source>
</evidence>
<dbReference type="GO" id="GO:0005524">
    <property type="term" value="F:ATP binding"/>
    <property type="evidence" value="ECO:0007669"/>
    <property type="project" value="InterPro"/>
</dbReference>
<dbReference type="InterPro" id="IPR050742">
    <property type="entry name" value="Helicase_Restrict-Modif_Enz"/>
</dbReference>
<organism evidence="5 6">
    <name type="scientific">Candidatus Kaiserbacteria bacterium RIFCSPHIGHO2_01_FULL_54_36</name>
    <dbReference type="NCBI Taxonomy" id="1798482"/>
    <lineage>
        <taxon>Bacteria</taxon>
        <taxon>Candidatus Kaiseribacteriota</taxon>
    </lineage>
</organism>
<dbReference type="InterPro" id="IPR014001">
    <property type="entry name" value="Helicase_ATP-bd"/>
</dbReference>
<evidence type="ECO:0000313" key="5">
    <source>
        <dbReference type="EMBL" id="OGG50986.1"/>
    </source>
</evidence>
<evidence type="ECO:0000259" key="3">
    <source>
        <dbReference type="PROSITE" id="PS51192"/>
    </source>
</evidence>